<feature type="compositionally biased region" description="Basic and acidic residues" evidence="1">
    <location>
        <begin position="251"/>
        <end position="263"/>
    </location>
</feature>
<feature type="region of interest" description="Disordered" evidence="1">
    <location>
        <begin position="159"/>
        <end position="189"/>
    </location>
</feature>
<dbReference type="PROSITE" id="PS51840">
    <property type="entry name" value="C2_NT"/>
    <property type="match status" value="1"/>
</dbReference>
<sequence length="1078" mass="118777">MVLGVNAKNRKGASVQVDYLIHIQEIKPWPPSQSLRSLRSVLIQWENGNRNSGSTDTVVPSLGSIVGEGKIEFNESFRLPVTLIREISGKGKDADSFQKNCLEFNLCEPRRDKIQLLATAVIDLADYGVVKEIISVNAPMSSNRSFRNTSQPVLYVKIQPIDKGHSSSSSKDSPLKGVSHDKDGGKSVSALMNGEYTEEDEMASFTDDDVSSHSSLTNGVLHPQNEENGTDRSTERKGGVNREPAAASKVGIEKHSASQENLKENSSCSSSIDFELQYGTERSTERKVGINREHAVASKLGIEKHIASQKNLKESSSCSSSVDLSSDFGSPVNVHASVVNSPNSSFMLTPKNEVSQSVYSSSSAFNYESKEEEPNINMSNNRRYDFVQEVDEKVPNSSIKIEGDTHQMRAGKNTLERTVATDDIYNSSMEDMNSQDLEDKGHFSEDEPIDTFSQDGTRNEGALGIDTLSSSGSIERKGNILKIDRLKHVKSVRSSSDSSRSNRLVSRNQHSEVREIAALGDLQNTAGSFKVHERKNAKVYPQDTRTIILNGKIQQMEHKIKMLEGELREAAGIEAALYSVAAEHGSSISKVHAPARRLSRLYLHACKESSQPRRASAARSAVSGLVLVAKACGNDVPRLTFWLSNSVVLRAIIHQAIDDEELSLFGKKNTEMNGGGKGNKMMSSSLKWKLSSPRRKGNNKVICGELGDWEDLHEFISALEKVEAWIFSRIVESIWWQTLTPRMQSATTKAIDRFIGSGSKKNLERMSSSGDQDQGNFSLELWKNAFKDACGRLCPLRAGGHECGCLPVLARLIMEQCMARLDVAMFNAILRDSADEIPTDPMSDPISDSTVLPIPAGKSSFGAGAQLKNAIGNWSRWLTDLFGMDDDSLEEDNDDERQDICFKSFNFLNALSDLMMLPKDMLLSRSIRKEVCPAFGTPLIKRVLDNFVTDEFCSDPIPNVVLEALEYEDSLEAGEDSVTNIPYIAAPPFYLPPLASSVAEIIGESGSQSQLRRSGSLLRKSYTSDDELDELNSPLASIFLDGSRTSPAPTKLSLKSKEMGKQNSIRYELLREVWTDSD</sequence>
<feature type="region of interest" description="Disordered" evidence="1">
    <location>
        <begin position="202"/>
        <end position="266"/>
    </location>
</feature>
<keyword evidence="4" id="KW-1185">Reference proteome</keyword>
<name>A0ABQ9KZ19_HEVBR</name>
<organism evidence="3 4">
    <name type="scientific">Hevea brasiliensis</name>
    <name type="common">Para rubber tree</name>
    <name type="synonym">Siphonia brasiliensis</name>
    <dbReference type="NCBI Taxonomy" id="3981"/>
    <lineage>
        <taxon>Eukaryota</taxon>
        <taxon>Viridiplantae</taxon>
        <taxon>Streptophyta</taxon>
        <taxon>Embryophyta</taxon>
        <taxon>Tracheophyta</taxon>
        <taxon>Spermatophyta</taxon>
        <taxon>Magnoliopsida</taxon>
        <taxon>eudicotyledons</taxon>
        <taxon>Gunneridae</taxon>
        <taxon>Pentapetalae</taxon>
        <taxon>rosids</taxon>
        <taxon>fabids</taxon>
        <taxon>Malpighiales</taxon>
        <taxon>Euphorbiaceae</taxon>
        <taxon>Crotonoideae</taxon>
        <taxon>Micrandreae</taxon>
        <taxon>Hevea</taxon>
    </lineage>
</organism>
<accession>A0ABQ9KZ19</accession>
<evidence type="ECO:0000313" key="3">
    <source>
        <dbReference type="EMBL" id="KAJ9152752.1"/>
    </source>
</evidence>
<dbReference type="Proteomes" id="UP001174677">
    <property type="component" value="Chromosome 15"/>
</dbReference>
<feature type="domain" description="C2 NT-type" evidence="2">
    <location>
        <begin position="7"/>
        <end position="162"/>
    </location>
</feature>
<evidence type="ECO:0000313" key="4">
    <source>
        <dbReference type="Proteomes" id="UP001174677"/>
    </source>
</evidence>
<gene>
    <name evidence="3" type="ORF">P3X46_026284</name>
</gene>
<protein>
    <recommendedName>
        <fullName evidence="2">C2 NT-type domain-containing protein</fullName>
    </recommendedName>
</protein>
<dbReference type="PANTHER" id="PTHR31344">
    <property type="entry name" value="NUCLEAR PORE COMPLEX PROTEIN NUP205"/>
    <property type="match status" value="1"/>
</dbReference>
<dbReference type="EMBL" id="JARPOI010000015">
    <property type="protein sequence ID" value="KAJ9152753.1"/>
    <property type="molecule type" value="Genomic_DNA"/>
</dbReference>
<dbReference type="InterPro" id="IPR021827">
    <property type="entry name" value="Nup186/Nup192/Nup205"/>
</dbReference>
<feature type="compositionally biased region" description="Basic and acidic residues" evidence="1">
    <location>
        <begin position="229"/>
        <end position="240"/>
    </location>
</feature>
<dbReference type="PANTHER" id="PTHR31344:SF15">
    <property type="entry name" value="EEIG1_EHBP1 PROTEIN AMINO-TERMINAL DOMAIN PROTEIN"/>
    <property type="match status" value="1"/>
</dbReference>
<reference evidence="3 4" key="1">
    <citation type="journal article" date="2023" name="Plant Biotechnol. J.">
        <title>Chromosome-level wild Hevea brasiliensis genome provides new tools for genomic-assisted breeding and valuable loci to elevate rubber yield.</title>
        <authorList>
            <person name="Cheng H."/>
            <person name="Song X."/>
            <person name="Hu Y."/>
            <person name="Wu T."/>
            <person name="Yang Q."/>
            <person name="An Z."/>
            <person name="Feng S."/>
            <person name="Deng Z."/>
            <person name="Wu W."/>
            <person name="Zeng X."/>
            <person name="Tu M."/>
            <person name="Wang X."/>
            <person name="Huang H."/>
        </authorList>
    </citation>
    <scope>NUCLEOTIDE SEQUENCE [LARGE SCALE GENOMIC DNA]</scope>
    <source>
        <strain evidence="3">MT/VB/25A 57/8</strain>
    </source>
</reference>
<proteinExistence type="predicted"/>
<evidence type="ECO:0000259" key="2">
    <source>
        <dbReference type="PROSITE" id="PS51840"/>
    </source>
</evidence>
<dbReference type="Pfam" id="PF10358">
    <property type="entry name" value="NT-C2"/>
    <property type="match status" value="1"/>
</dbReference>
<evidence type="ECO:0000256" key="1">
    <source>
        <dbReference type="SAM" id="MobiDB-lite"/>
    </source>
</evidence>
<dbReference type="EMBL" id="JARPOI010000015">
    <property type="protein sequence ID" value="KAJ9152752.1"/>
    <property type="molecule type" value="Genomic_DNA"/>
</dbReference>
<comment type="caution">
    <text evidence="3">The sequence shown here is derived from an EMBL/GenBank/DDBJ whole genome shotgun (WGS) entry which is preliminary data.</text>
</comment>
<dbReference type="InterPro" id="IPR019448">
    <property type="entry name" value="NT-C2"/>
</dbReference>